<evidence type="ECO:0000256" key="1">
    <source>
        <dbReference type="ARBA" id="ARBA00022723"/>
    </source>
</evidence>
<dbReference type="Pfam" id="PF01753">
    <property type="entry name" value="zf-MYND"/>
    <property type="match status" value="1"/>
</dbReference>
<dbReference type="InterPro" id="IPR002893">
    <property type="entry name" value="Znf_MYND"/>
</dbReference>
<dbReference type="OrthoDB" id="341421at2759"/>
<keyword evidence="2 4" id="KW-0863">Zinc-finger</keyword>
<reference evidence="6 7" key="1">
    <citation type="journal article" date="2016" name="Mol. Biol. Evol.">
        <title>Comparative Genomics of Early-Diverging Mushroom-Forming Fungi Provides Insights into the Origins of Lignocellulose Decay Capabilities.</title>
        <authorList>
            <person name="Nagy L.G."/>
            <person name="Riley R."/>
            <person name="Tritt A."/>
            <person name="Adam C."/>
            <person name="Daum C."/>
            <person name="Floudas D."/>
            <person name="Sun H."/>
            <person name="Yadav J.S."/>
            <person name="Pangilinan J."/>
            <person name="Larsson K.H."/>
            <person name="Matsuura K."/>
            <person name="Barry K."/>
            <person name="Labutti K."/>
            <person name="Kuo R."/>
            <person name="Ohm R.A."/>
            <person name="Bhattacharya S.S."/>
            <person name="Shirouzu T."/>
            <person name="Yoshinaga Y."/>
            <person name="Martin F.M."/>
            <person name="Grigoriev I.V."/>
            <person name="Hibbett D.S."/>
        </authorList>
    </citation>
    <scope>NUCLEOTIDE SEQUENCE [LARGE SCALE GENOMIC DNA]</scope>
    <source>
        <strain evidence="6 7">CBS 109695</strain>
    </source>
</reference>
<protein>
    <recommendedName>
        <fullName evidence="5">MYND-type domain-containing protein</fullName>
    </recommendedName>
</protein>
<dbReference type="EMBL" id="KV417729">
    <property type="protein sequence ID" value="KZP08169.1"/>
    <property type="molecule type" value="Genomic_DNA"/>
</dbReference>
<dbReference type="Proteomes" id="UP000076532">
    <property type="component" value="Unassembled WGS sequence"/>
</dbReference>
<keyword evidence="7" id="KW-1185">Reference proteome</keyword>
<sequence length="294" mass="32729">MSAKTAKTVTIMGKEYPADELKEEVVRMAKALADSARVTNPLPASIDLSLGEQKEVRDQINAMRILPPPALKSFWRAFAANHLSALGSSMRSLSYDHQPIALSTYIQILSLLPDPKDDPYFRRFLQHPTQSKDIPNIIASAFVKGIPWHRPSGPGYISTLMIHCLFWVDPKSGSDGRGSIDLDIRQPLQVKLKALLDIAAPEGGNRADWESQRVDVGRLSGIIGCLASEEVGPHYIQSTQQYLQRDLDGCAKEDCDEEGELRCSVCKTARYCGKKHQAWHWKNGHKMCCFPSVD</sequence>
<dbReference type="Gene3D" id="6.10.140.2220">
    <property type="match status" value="1"/>
</dbReference>
<dbReference type="AlphaFoldDB" id="A0A165X3S1"/>
<evidence type="ECO:0000256" key="2">
    <source>
        <dbReference type="ARBA" id="ARBA00022771"/>
    </source>
</evidence>
<name>A0A165X3S1_9AGAM</name>
<evidence type="ECO:0000313" key="6">
    <source>
        <dbReference type="EMBL" id="KZP08169.1"/>
    </source>
</evidence>
<dbReference type="STRING" id="436010.A0A165X3S1"/>
<evidence type="ECO:0000259" key="5">
    <source>
        <dbReference type="PROSITE" id="PS50865"/>
    </source>
</evidence>
<feature type="domain" description="MYND-type" evidence="5">
    <location>
        <begin position="247"/>
        <end position="289"/>
    </location>
</feature>
<dbReference type="PROSITE" id="PS50865">
    <property type="entry name" value="ZF_MYND_2"/>
    <property type="match status" value="1"/>
</dbReference>
<dbReference type="SUPFAM" id="SSF144232">
    <property type="entry name" value="HIT/MYND zinc finger-like"/>
    <property type="match status" value="1"/>
</dbReference>
<organism evidence="6 7">
    <name type="scientific">Athelia psychrophila</name>
    <dbReference type="NCBI Taxonomy" id="1759441"/>
    <lineage>
        <taxon>Eukaryota</taxon>
        <taxon>Fungi</taxon>
        <taxon>Dikarya</taxon>
        <taxon>Basidiomycota</taxon>
        <taxon>Agaricomycotina</taxon>
        <taxon>Agaricomycetes</taxon>
        <taxon>Agaricomycetidae</taxon>
        <taxon>Atheliales</taxon>
        <taxon>Atheliaceae</taxon>
        <taxon>Athelia</taxon>
    </lineage>
</organism>
<accession>A0A165X3S1</accession>
<gene>
    <name evidence="6" type="ORF">FIBSPDRAFT_922720</name>
</gene>
<keyword evidence="1" id="KW-0479">Metal-binding</keyword>
<dbReference type="GO" id="GO:0008270">
    <property type="term" value="F:zinc ion binding"/>
    <property type="evidence" value="ECO:0007669"/>
    <property type="project" value="UniProtKB-KW"/>
</dbReference>
<evidence type="ECO:0000256" key="4">
    <source>
        <dbReference type="PROSITE-ProRule" id="PRU00134"/>
    </source>
</evidence>
<dbReference type="PROSITE" id="PS01360">
    <property type="entry name" value="ZF_MYND_1"/>
    <property type="match status" value="1"/>
</dbReference>
<proteinExistence type="predicted"/>
<evidence type="ECO:0000256" key="3">
    <source>
        <dbReference type="ARBA" id="ARBA00022833"/>
    </source>
</evidence>
<keyword evidence="3" id="KW-0862">Zinc</keyword>
<evidence type="ECO:0000313" key="7">
    <source>
        <dbReference type="Proteomes" id="UP000076532"/>
    </source>
</evidence>